<dbReference type="PROSITE" id="PS50231">
    <property type="entry name" value="RICIN_B_LECTIN"/>
    <property type="match status" value="1"/>
</dbReference>
<evidence type="ECO:0000259" key="1">
    <source>
        <dbReference type="SMART" id="SM00458"/>
    </source>
</evidence>
<proteinExistence type="predicted"/>
<dbReference type="CDD" id="cd00161">
    <property type="entry name" value="beta-trefoil_Ricin-like"/>
    <property type="match status" value="1"/>
</dbReference>
<dbReference type="PANTHER" id="PTHR38792:SF3">
    <property type="entry name" value="BNR_ASP-BOX REPEAT DOMAIN PROTEIN (AFU_ORTHOLOGUE AFUA_7G06430)-RELATED"/>
    <property type="match status" value="1"/>
</dbReference>
<dbReference type="InterPro" id="IPR035992">
    <property type="entry name" value="Ricin_B-like_lectins"/>
</dbReference>
<evidence type="ECO:0000313" key="3">
    <source>
        <dbReference type="Proteomes" id="UP000321807"/>
    </source>
</evidence>
<dbReference type="AlphaFoldDB" id="A0A5B9E0A9"/>
<dbReference type="InterPro" id="IPR036278">
    <property type="entry name" value="Sialidase_sf"/>
</dbReference>
<dbReference type="Gene3D" id="2.120.10.10">
    <property type="match status" value="1"/>
</dbReference>
<feature type="domain" description="Ricin B lectin" evidence="1">
    <location>
        <begin position="390"/>
        <end position="527"/>
    </location>
</feature>
<dbReference type="EMBL" id="CP042807">
    <property type="protein sequence ID" value="QEE23657.1"/>
    <property type="molecule type" value="Genomic_DNA"/>
</dbReference>
<reference evidence="2 3" key="1">
    <citation type="submission" date="2019-08" db="EMBL/GenBank/DDBJ databases">
        <title>Complete genome sequence of Rhodanobacter glycinis strain T01E-68 isolated from tomato root.</title>
        <authorList>
            <person name="Weon H.-Y."/>
            <person name="Lee S.A."/>
        </authorList>
    </citation>
    <scope>NUCLEOTIDE SEQUENCE [LARGE SCALE GENOMIC DNA]</scope>
    <source>
        <strain evidence="2 3">T01E-68</strain>
    </source>
</reference>
<sequence>MGRRKESAMSRLSVGSIWGWRGLLLLAWIGLGIFPAHAATGTVLQGSTLYPRVVRLTHGAAMAYGRLVASTNGVIFQSTDNGANWTLLGTVPTVSGSTERCCATLYELPQQVGSLAPGTLLFAASYLVGQTPAIEVYTSTDQGATWSYQGTPIQGGDLNHGLWEPEFEVADDGALVMFWSDETDACCSQKLAQIRSYNGRTWQDRTDTVRSTIQGDRPGMITVSKLPDDHFFMSYELCGPAACTVFSRTSTDGWNFGDPTNMGTRVQTATGQYLEHAPLNRWSPSVLSVNGAILLVGQVMYEADGSVSPSNGKVLFANTNVDGAGNWYTISAPVQVPAAYDNYCPNYSSALLPASDGSSILELASDYLNGGCITYFASEPWNRLPVDGSTHVFHSVQAPGLCLDNTGWSTDNDTSAELWTCNGAPVQNWTVHAQGNGWFSMQNQQTGLCVDNTGGSTSPGNKVTLWGCVGNANQSWQFLDLGNGSYKLMNRASGSLMLDDPAGSTTAGTQLQIWTDNGLAPQQWVLQ</sequence>
<dbReference type="InterPro" id="IPR000772">
    <property type="entry name" value="Ricin_B_lectin"/>
</dbReference>
<name>A0A5B9E0A9_9GAMM</name>
<dbReference type="KEGG" id="rgl:CS053_03370"/>
<dbReference type="PANTHER" id="PTHR38792">
    <property type="entry name" value="BNR/ASP-BOX REPEAT DOMAIN PROTEIN (AFU_ORTHOLOGUE AFUA_7G06430)-RELATED"/>
    <property type="match status" value="1"/>
</dbReference>
<dbReference type="Gene3D" id="2.80.10.50">
    <property type="match status" value="3"/>
</dbReference>
<protein>
    <recommendedName>
        <fullName evidence="1">Ricin B lectin domain-containing protein</fullName>
    </recommendedName>
</protein>
<organism evidence="2 3">
    <name type="scientific">Rhodanobacter glycinis</name>
    <dbReference type="NCBI Taxonomy" id="582702"/>
    <lineage>
        <taxon>Bacteria</taxon>
        <taxon>Pseudomonadati</taxon>
        <taxon>Pseudomonadota</taxon>
        <taxon>Gammaproteobacteria</taxon>
        <taxon>Lysobacterales</taxon>
        <taxon>Rhodanobacteraceae</taxon>
        <taxon>Rhodanobacter</taxon>
    </lineage>
</organism>
<dbReference type="SUPFAM" id="SSF50370">
    <property type="entry name" value="Ricin B-like lectins"/>
    <property type="match status" value="1"/>
</dbReference>
<dbReference type="Proteomes" id="UP000321807">
    <property type="component" value="Chromosome"/>
</dbReference>
<dbReference type="CDD" id="cd15482">
    <property type="entry name" value="Sialidase_non-viral"/>
    <property type="match status" value="1"/>
</dbReference>
<dbReference type="Pfam" id="PF00652">
    <property type="entry name" value="Ricin_B_lectin"/>
    <property type="match status" value="1"/>
</dbReference>
<accession>A0A5B9E0A9</accession>
<gene>
    <name evidence="2" type="ORF">CS053_03370</name>
</gene>
<dbReference type="SUPFAM" id="SSF50939">
    <property type="entry name" value="Sialidases"/>
    <property type="match status" value="1"/>
</dbReference>
<evidence type="ECO:0000313" key="2">
    <source>
        <dbReference type="EMBL" id="QEE23657.1"/>
    </source>
</evidence>
<dbReference type="SMART" id="SM00458">
    <property type="entry name" value="RICIN"/>
    <property type="match status" value="1"/>
</dbReference>